<feature type="repeat" description="RCC1" evidence="1">
    <location>
        <begin position="352"/>
        <end position="405"/>
    </location>
</feature>
<dbReference type="Proteomes" id="UP001208570">
    <property type="component" value="Unassembled WGS sequence"/>
</dbReference>
<dbReference type="PROSITE" id="PS00626">
    <property type="entry name" value="RCC1_2"/>
    <property type="match status" value="3"/>
</dbReference>
<feature type="repeat" description="RCC1" evidence="1">
    <location>
        <begin position="185"/>
        <end position="236"/>
    </location>
</feature>
<accession>A0AAD9NE79</accession>
<dbReference type="SUPFAM" id="SSF50985">
    <property type="entry name" value="RCC1/BLIP-II"/>
    <property type="match status" value="1"/>
</dbReference>
<dbReference type="InterPro" id="IPR009091">
    <property type="entry name" value="RCC1/BLIP-II"/>
</dbReference>
<dbReference type="Pfam" id="PF00415">
    <property type="entry name" value="RCC1"/>
    <property type="match status" value="3"/>
</dbReference>
<evidence type="ECO:0008006" key="4">
    <source>
        <dbReference type="Google" id="ProtNLM"/>
    </source>
</evidence>
<dbReference type="InterPro" id="IPR052830">
    <property type="entry name" value="RCC1_domain-containing"/>
</dbReference>
<sequence length="409" mass="44896">MLFGFGYNGDQQLSSISDATNTDANDIIITKPFEIVLKTTESVKLAHVSITWDSILFMFDNGECCVTGSRSRRDWADVLGDISVKNGALSWDYLVIVSNEGVCYTVTQSSESKRQTVRTNKAGDDIRLVSVSCGEKCCFALTESQSVVSLERHEECFIMKPISLSAIIKEVSCGKGHTMMLSRIGVVFTCGIGGQGQLGHGDVDSRTAPTFVEALQCVSVVSVAAGGWHSVALSGRSEDLNHLDILPRMDLSVLTYLSDEGIIVFIDDDDDNDDDDDLGDLYIWGWNESGQLGFTSKLTKNEQHTTGDYSKLEEYVNILTDPRIVDLDSSSEITVSKVSCGSRHTAAVTETGLLYTWGWNKYGQLGHGDTRSRDKPMPVKHFITNQQVINQVYCGYWTTVVLIKPSDGS</sequence>
<keyword evidence="3" id="KW-1185">Reference proteome</keyword>
<protein>
    <recommendedName>
        <fullName evidence="4">RCC1 domain-containing protein 1</fullName>
    </recommendedName>
</protein>
<evidence type="ECO:0000256" key="1">
    <source>
        <dbReference type="PROSITE-ProRule" id="PRU00235"/>
    </source>
</evidence>
<comment type="caution">
    <text evidence="2">The sequence shown here is derived from an EMBL/GenBank/DDBJ whole genome shotgun (WGS) entry which is preliminary data.</text>
</comment>
<dbReference type="PRINTS" id="PR00633">
    <property type="entry name" value="RCCNDNSATION"/>
</dbReference>
<proteinExistence type="predicted"/>
<dbReference type="EMBL" id="JAODUP010000036">
    <property type="protein sequence ID" value="KAK2166720.1"/>
    <property type="molecule type" value="Genomic_DNA"/>
</dbReference>
<dbReference type="Gene3D" id="2.130.10.30">
    <property type="entry name" value="Regulator of chromosome condensation 1/beta-lactamase-inhibitor protein II"/>
    <property type="match status" value="3"/>
</dbReference>
<evidence type="ECO:0000313" key="2">
    <source>
        <dbReference type="EMBL" id="KAK2166720.1"/>
    </source>
</evidence>
<dbReference type="PROSITE" id="PS50012">
    <property type="entry name" value="RCC1_3"/>
    <property type="match status" value="3"/>
</dbReference>
<dbReference type="InterPro" id="IPR000408">
    <property type="entry name" value="Reg_chr_condens"/>
</dbReference>
<feature type="repeat" description="RCC1" evidence="1">
    <location>
        <begin position="279"/>
        <end position="351"/>
    </location>
</feature>
<dbReference type="PANTHER" id="PTHR46849">
    <property type="entry name" value="RCC1 DOMAIN-CONTAINING PROTEIN 1"/>
    <property type="match status" value="1"/>
</dbReference>
<dbReference type="AlphaFoldDB" id="A0AAD9NE79"/>
<dbReference type="PANTHER" id="PTHR46849:SF1">
    <property type="entry name" value="RCC1 DOMAIN-CONTAINING PROTEIN 1"/>
    <property type="match status" value="1"/>
</dbReference>
<reference evidence="2" key="1">
    <citation type="journal article" date="2023" name="Mol. Biol. Evol.">
        <title>Third-Generation Sequencing Reveals the Adaptive Role of the Epigenome in Three Deep-Sea Polychaetes.</title>
        <authorList>
            <person name="Perez M."/>
            <person name="Aroh O."/>
            <person name="Sun Y."/>
            <person name="Lan Y."/>
            <person name="Juniper S.K."/>
            <person name="Young C.R."/>
            <person name="Angers B."/>
            <person name="Qian P.Y."/>
        </authorList>
    </citation>
    <scope>NUCLEOTIDE SEQUENCE</scope>
    <source>
        <strain evidence="2">P08H-3</strain>
    </source>
</reference>
<gene>
    <name evidence="2" type="ORF">LSH36_36g04006</name>
</gene>
<evidence type="ECO:0000313" key="3">
    <source>
        <dbReference type="Proteomes" id="UP001208570"/>
    </source>
</evidence>
<organism evidence="2 3">
    <name type="scientific">Paralvinella palmiformis</name>
    <dbReference type="NCBI Taxonomy" id="53620"/>
    <lineage>
        <taxon>Eukaryota</taxon>
        <taxon>Metazoa</taxon>
        <taxon>Spiralia</taxon>
        <taxon>Lophotrochozoa</taxon>
        <taxon>Annelida</taxon>
        <taxon>Polychaeta</taxon>
        <taxon>Sedentaria</taxon>
        <taxon>Canalipalpata</taxon>
        <taxon>Terebellida</taxon>
        <taxon>Terebelliformia</taxon>
        <taxon>Alvinellidae</taxon>
        <taxon>Paralvinella</taxon>
    </lineage>
</organism>
<name>A0AAD9NE79_9ANNE</name>